<name>A0A4R2H3S2_9ACTN</name>
<feature type="transmembrane region" description="Helical" evidence="1">
    <location>
        <begin position="46"/>
        <end position="67"/>
    </location>
</feature>
<evidence type="ECO:0000256" key="1">
    <source>
        <dbReference type="SAM" id="Phobius"/>
    </source>
</evidence>
<dbReference type="InterPro" id="IPR021320">
    <property type="entry name" value="DUF2905"/>
</dbReference>
<dbReference type="AlphaFoldDB" id="A0A4R2H3S2"/>
<comment type="caution">
    <text evidence="2">The sequence shown here is derived from an EMBL/GenBank/DDBJ whole genome shotgun (WGS) entry which is preliminary data.</text>
</comment>
<dbReference type="PANTHER" id="PTHR36443">
    <property type="entry name" value="BSR5223 PROTEIN"/>
    <property type="match status" value="1"/>
</dbReference>
<dbReference type="EMBL" id="SLWN01000012">
    <property type="protein sequence ID" value="TCO20261.1"/>
    <property type="molecule type" value="Genomic_DNA"/>
</dbReference>
<dbReference type="RefSeq" id="WP_199238488.1">
    <property type="nucleotide sequence ID" value="NZ_SLWN01000012.1"/>
</dbReference>
<evidence type="ECO:0000313" key="3">
    <source>
        <dbReference type="Proteomes" id="UP000294508"/>
    </source>
</evidence>
<sequence length="69" mass="7565">MRDVGPVLVMLGLALVLLGILAWSGALSWFGRLPGDIRITGERTQVYIPITSMLIVSVVITVLLSLFRR</sequence>
<keyword evidence="1" id="KW-1133">Transmembrane helix</keyword>
<protein>
    <submittedName>
        <fullName evidence="2">DUF2905 family protein</fullName>
    </submittedName>
</protein>
<gene>
    <name evidence="2" type="ORF">EV652_1127</name>
</gene>
<dbReference type="Proteomes" id="UP000294508">
    <property type="component" value="Unassembled WGS sequence"/>
</dbReference>
<keyword evidence="1" id="KW-0472">Membrane</keyword>
<keyword evidence="1" id="KW-0812">Transmembrane</keyword>
<organism evidence="2 3">
    <name type="scientific">Kribbella steppae</name>
    <dbReference type="NCBI Taxonomy" id="2512223"/>
    <lineage>
        <taxon>Bacteria</taxon>
        <taxon>Bacillati</taxon>
        <taxon>Actinomycetota</taxon>
        <taxon>Actinomycetes</taxon>
        <taxon>Propionibacteriales</taxon>
        <taxon>Kribbellaceae</taxon>
        <taxon>Kribbella</taxon>
    </lineage>
</organism>
<proteinExistence type="predicted"/>
<dbReference type="PANTHER" id="PTHR36443:SF1">
    <property type="entry name" value="BSR5223 PROTEIN"/>
    <property type="match status" value="1"/>
</dbReference>
<accession>A0A4R2H3S2</accession>
<reference evidence="2 3" key="1">
    <citation type="journal article" date="2015" name="Stand. Genomic Sci.">
        <title>Genomic Encyclopedia of Bacterial and Archaeal Type Strains, Phase III: the genomes of soil and plant-associated and newly described type strains.</title>
        <authorList>
            <person name="Whitman W.B."/>
            <person name="Woyke T."/>
            <person name="Klenk H.P."/>
            <person name="Zhou Y."/>
            <person name="Lilburn T.G."/>
            <person name="Beck B.J."/>
            <person name="De Vos P."/>
            <person name="Vandamme P."/>
            <person name="Eisen J.A."/>
            <person name="Garrity G."/>
            <person name="Hugenholtz P."/>
            <person name="Kyrpides N.C."/>
        </authorList>
    </citation>
    <scope>NUCLEOTIDE SEQUENCE [LARGE SCALE GENOMIC DNA]</scope>
    <source>
        <strain evidence="2 3">VKM Ac-2572</strain>
    </source>
</reference>
<evidence type="ECO:0000313" key="2">
    <source>
        <dbReference type="EMBL" id="TCO20261.1"/>
    </source>
</evidence>
<keyword evidence="3" id="KW-1185">Reference proteome</keyword>
<dbReference type="Pfam" id="PF11146">
    <property type="entry name" value="DUF2905"/>
    <property type="match status" value="1"/>
</dbReference>